<dbReference type="PROSITE" id="PS51462">
    <property type="entry name" value="NUDIX"/>
    <property type="match status" value="1"/>
</dbReference>
<dbReference type="InterPro" id="IPR020084">
    <property type="entry name" value="NUDIX_hydrolase_CS"/>
</dbReference>
<accession>A0A926D2V5</accession>
<dbReference type="RefSeq" id="WP_249314472.1">
    <property type="nucleotide sequence ID" value="NZ_JACRSR010000001.1"/>
</dbReference>
<dbReference type="PANTHER" id="PTHR10885:SF0">
    <property type="entry name" value="ISOPENTENYL-DIPHOSPHATE DELTA-ISOMERASE"/>
    <property type="match status" value="1"/>
</dbReference>
<dbReference type="CDD" id="cd04692">
    <property type="entry name" value="NUDIX_Hydrolase"/>
    <property type="match status" value="1"/>
</dbReference>
<reference evidence="3" key="1">
    <citation type="submission" date="2020-08" db="EMBL/GenBank/DDBJ databases">
        <title>Genome public.</title>
        <authorList>
            <person name="Liu C."/>
            <person name="Sun Q."/>
        </authorList>
    </citation>
    <scope>NUCLEOTIDE SEQUENCE</scope>
    <source>
        <strain evidence="3">NSJ-53</strain>
    </source>
</reference>
<protein>
    <submittedName>
        <fullName evidence="3">NUDIX domain-containing protein</fullName>
    </submittedName>
</protein>
<dbReference type="Pfam" id="PF00293">
    <property type="entry name" value="NUDIX"/>
    <property type="match status" value="1"/>
</dbReference>
<keyword evidence="1" id="KW-0378">Hydrolase</keyword>
<proteinExistence type="predicted"/>
<keyword evidence="4" id="KW-1185">Reference proteome</keyword>
<dbReference type="InterPro" id="IPR015797">
    <property type="entry name" value="NUDIX_hydrolase-like_dom_sf"/>
</dbReference>
<evidence type="ECO:0000259" key="2">
    <source>
        <dbReference type="PROSITE" id="PS51462"/>
    </source>
</evidence>
<dbReference type="GO" id="GO:0016787">
    <property type="term" value="F:hydrolase activity"/>
    <property type="evidence" value="ECO:0007669"/>
    <property type="project" value="UniProtKB-KW"/>
</dbReference>
<comment type="caution">
    <text evidence="3">The sequence shown here is derived from an EMBL/GenBank/DDBJ whole genome shotgun (WGS) entry which is preliminary data.</text>
</comment>
<evidence type="ECO:0000313" key="4">
    <source>
        <dbReference type="Proteomes" id="UP000623172"/>
    </source>
</evidence>
<dbReference type="InterPro" id="IPR000086">
    <property type="entry name" value="NUDIX_hydrolase_dom"/>
</dbReference>
<dbReference type="EMBL" id="JACRSR010000001">
    <property type="protein sequence ID" value="MBC8530497.1"/>
    <property type="molecule type" value="Genomic_DNA"/>
</dbReference>
<gene>
    <name evidence="3" type="ORF">H8696_01375</name>
</gene>
<dbReference type="PROSITE" id="PS00893">
    <property type="entry name" value="NUDIX_BOX"/>
    <property type="match status" value="1"/>
</dbReference>
<feature type="domain" description="Nudix hydrolase" evidence="2">
    <location>
        <begin position="28"/>
        <end position="166"/>
    </location>
</feature>
<name>A0A926D2V5_9FIRM</name>
<dbReference type="Proteomes" id="UP000623172">
    <property type="component" value="Unassembled WGS sequence"/>
</dbReference>
<evidence type="ECO:0000313" key="3">
    <source>
        <dbReference type="EMBL" id="MBC8530497.1"/>
    </source>
</evidence>
<dbReference type="AlphaFoldDB" id="A0A926D2V5"/>
<dbReference type="SUPFAM" id="SSF55811">
    <property type="entry name" value="Nudix"/>
    <property type="match status" value="1"/>
</dbReference>
<evidence type="ECO:0000256" key="1">
    <source>
        <dbReference type="ARBA" id="ARBA00022801"/>
    </source>
</evidence>
<dbReference type="Gene3D" id="3.90.79.10">
    <property type="entry name" value="Nucleoside Triphosphate Pyrophosphohydrolase"/>
    <property type="match status" value="1"/>
</dbReference>
<sequence>MVEMLEVYDEAGQSLGVVSRGRAHREGLWHRVVHGWLVEDGPEGRRVYFQRRALTKKDFPGLYDIAAAGHIDPGEDRDEAMIRETGEELGLILAPEALAYLGQVRESFPPAGGFRDREICEVYRISAGAPAFRLGEEVDDMVYVNLIDFERWLVQGGALPARDLEGRPRTLSRANLLPHSEAYQRLLVQALKA</sequence>
<dbReference type="PANTHER" id="PTHR10885">
    <property type="entry name" value="ISOPENTENYL-DIPHOSPHATE DELTA-ISOMERASE"/>
    <property type="match status" value="1"/>
</dbReference>
<organism evidence="3 4">
    <name type="scientific">Gehongia tenuis</name>
    <dbReference type="NCBI Taxonomy" id="2763655"/>
    <lineage>
        <taxon>Bacteria</taxon>
        <taxon>Bacillati</taxon>
        <taxon>Bacillota</taxon>
        <taxon>Clostridia</taxon>
        <taxon>Christensenellales</taxon>
        <taxon>Christensenellaceae</taxon>
        <taxon>Gehongia</taxon>
    </lineage>
</organism>